<reference evidence="1" key="1">
    <citation type="submission" date="2024-06" db="EMBL/GenBank/DDBJ databases">
        <authorList>
            <person name="Gannavaram S."/>
            <person name="Nemani S."/>
            <person name="Datta M."/>
            <person name="Picchiottino A."/>
            <person name="Mereddy A."/>
            <person name="Gannavaram N."/>
            <person name="Honeycutt C."/>
            <person name="Tran D."/>
            <person name="Choi K."/>
            <person name="Srinivasan K."/>
            <person name="Johnson A."/>
        </authorList>
    </citation>
    <scope>NUCLEOTIDE SEQUENCE</scope>
</reference>
<evidence type="ECO:0000313" key="1">
    <source>
        <dbReference type="EMBL" id="XCN28287.1"/>
    </source>
</evidence>
<organism evidence="1">
    <name type="scientific">Pantoea phage Survivor</name>
    <dbReference type="NCBI Taxonomy" id="3232176"/>
    <lineage>
        <taxon>Viruses</taxon>
        <taxon>Duplodnaviria</taxon>
        <taxon>Heunggongvirae</taxon>
        <taxon>Uroviricota</taxon>
        <taxon>Caudoviricetes</taxon>
    </lineage>
</organism>
<name>A0AAU8L0K6_9CAUD</name>
<protein>
    <submittedName>
        <fullName evidence="1">Uncharacterized protein</fullName>
    </submittedName>
</protein>
<dbReference type="EMBL" id="PP885733">
    <property type="protein sequence ID" value="XCN28287.1"/>
    <property type="molecule type" value="Genomic_DNA"/>
</dbReference>
<proteinExistence type="predicted"/>
<accession>A0AAU8L0K6</accession>
<sequence length="121" mass="14061">MKVPKWFTIANITKGPEPLKVELVDLTEQVVAAFMIDDHIYRLTVRINGRKKVIKHTSALGILRYREYMDMLSKALDGRTLYQMQQKGYKIITHDTFYDSPVRKRILHNVQMASKGTGCIY</sequence>